<feature type="region of interest" description="Disordered" evidence="2">
    <location>
        <begin position="199"/>
        <end position="221"/>
    </location>
</feature>
<dbReference type="RefSeq" id="XP_013902238.1">
    <property type="nucleotide sequence ID" value="XM_014046784.1"/>
</dbReference>
<dbReference type="SUPFAM" id="SSF52047">
    <property type="entry name" value="RNI-like"/>
    <property type="match status" value="1"/>
</dbReference>
<protein>
    <recommendedName>
        <fullName evidence="3">F-box/LRR-repeat protein 15/At3g58940/PEG3-like LRR domain-containing protein</fullName>
    </recommendedName>
</protein>
<dbReference type="AlphaFoldDB" id="A0A0D2L8R6"/>
<evidence type="ECO:0000313" key="4">
    <source>
        <dbReference type="EMBL" id="KIZ03219.1"/>
    </source>
</evidence>
<feature type="region of interest" description="Disordered" evidence="2">
    <location>
        <begin position="364"/>
        <end position="399"/>
    </location>
</feature>
<dbReference type="Pfam" id="PF24758">
    <property type="entry name" value="LRR_At5g56370"/>
    <property type="match status" value="1"/>
</dbReference>
<dbReference type="SMART" id="SM00367">
    <property type="entry name" value="LRR_CC"/>
    <property type="match status" value="3"/>
</dbReference>
<evidence type="ECO:0000313" key="5">
    <source>
        <dbReference type="Proteomes" id="UP000054498"/>
    </source>
</evidence>
<sequence length="541" mass="53542">MHGKRVCGNRRCRRRRRYLLRLDVSGSGAVDGGVIRAIVSAAAADAAAAAAPIASPPTPAALTWREGKSSDEEEHGGTAGGWLLGGRRGGGDDGGGGGAAEEAAELLASLGLEPEESSSSRHGGLEGRARSSSGGGGLEGSPHVRPTERRRVGRVQLGALLAAGCPLGACDLGALGAAGCLRRLAALDLRHCEPLRRPPQEAAAASAPAAARGGAGGGLQNRGPDHPLAAALVASIEPRALRVLRLDGCHLSDAAAAALAAHCGGSLSELSLVGCRPLGDAGLRALATRCTRLRALAIGGAGAHWREDAALAGAPALAALTSLRVARRALLTDAQLAAVLAGCTRLRSLQLAGCYSLTDRAFAPQLPPPQLPQPPGHDGGSGGNLGSSSSSSSSSSSGCAVHSGGSSAASCPAADDGAAYEVVPQQAPPLQQYTSITDVSLVAMDASFTGSGLARLPRLRSLRLSACPGVTPAAAQLVVACCSRLAEFELPAHLAGAPLPLQAGARGAAGRLHVSVDGRGLGAGGAAPARRRGGGGGGGWG</sequence>
<feature type="compositionally biased region" description="Low complexity" evidence="2">
    <location>
        <begin position="386"/>
        <end position="399"/>
    </location>
</feature>
<feature type="region of interest" description="Disordered" evidence="2">
    <location>
        <begin position="522"/>
        <end position="541"/>
    </location>
</feature>
<dbReference type="InterPro" id="IPR032675">
    <property type="entry name" value="LRR_dom_sf"/>
</dbReference>
<feature type="domain" description="F-box/LRR-repeat protein 15/At3g58940/PEG3-like LRR" evidence="3">
    <location>
        <begin position="266"/>
        <end position="356"/>
    </location>
</feature>
<dbReference type="InterPro" id="IPR050648">
    <property type="entry name" value="F-box_LRR-repeat"/>
</dbReference>
<reference evidence="4 5" key="1">
    <citation type="journal article" date="2013" name="BMC Genomics">
        <title>Reconstruction of the lipid metabolism for the microalga Monoraphidium neglectum from its genome sequence reveals characteristics suitable for biofuel production.</title>
        <authorList>
            <person name="Bogen C."/>
            <person name="Al-Dilaimi A."/>
            <person name="Albersmeier A."/>
            <person name="Wichmann J."/>
            <person name="Grundmann M."/>
            <person name="Rupp O."/>
            <person name="Lauersen K.J."/>
            <person name="Blifernez-Klassen O."/>
            <person name="Kalinowski J."/>
            <person name="Goesmann A."/>
            <person name="Mussgnug J.H."/>
            <person name="Kruse O."/>
        </authorList>
    </citation>
    <scope>NUCLEOTIDE SEQUENCE [LARGE SCALE GENOMIC DNA]</scope>
    <source>
        <strain evidence="4 5">SAG 48.87</strain>
    </source>
</reference>
<keyword evidence="5" id="KW-1185">Reference proteome</keyword>
<evidence type="ECO:0000256" key="2">
    <source>
        <dbReference type="SAM" id="MobiDB-lite"/>
    </source>
</evidence>
<evidence type="ECO:0000259" key="3">
    <source>
        <dbReference type="Pfam" id="PF24758"/>
    </source>
</evidence>
<gene>
    <name evidence="4" type="ORF">MNEG_4739</name>
</gene>
<dbReference type="STRING" id="145388.A0A0D2L8R6"/>
<dbReference type="KEGG" id="mng:MNEG_4739"/>
<proteinExistence type="predicted"/>
<feature type="region of interest" description="Disordered" evidence="2">
    <location>
        <begin position="50"/>
        <end position="99"/>
    </location>
</feature>
<dbReference type="InterPro" id="IPR055411">
    <property type="entry name" value="LRR_FXL15/At3g58940/PEG3-like"/>
</dbReference>
<dbReference type="InterPro" id="IPR006553">
    <property type="entry name" value="Leu-rich_rpt_Cys-con_subtyp"/>
</dbReference>
<dbReference type="PANTHER" id="PTHR13382">
    <property type="entry name" value="MITOCHONDRIAL ATP SYNTHASE COUPLING FACTOR B"/>
    <property type="match status" value="1"/>
</dbReference>
<dbReference type="Gene3D" id="3.80.10.10">
    <property type="entry name" value="Ribonuclease Inhibitor"/>
    <property type="match status" value="1"/>
</dbReference>
<dbReference type="GO" id="GO:0005930">
    <property type="term" value="C:axoneme"/>
    <property type="evidence" value="ECO:0007669"/>
    <property type="project" value="UniProtKB-SubCell"/>
</dbReference>
<feature type="compositionally biased region" description="Low complexity" evidence="2">
    <location>
        <begin position="202"/>
        <end position="212"/>
    </location>
</feature>
<feature type="compositionally biased region" description="Pro residues" evidence="2">
    <location>
        <begin position="365"/>
        <end position="375"/>
    </location>
</feature>
<dbReference type="Proteomes" id="UP000054498">
    <property type="component" value="Unassembled WGS sequence"/>
</dbReference>
<accession>A0A0D2L8R6</accession>
<dbReference type="EMBL" id="KK100891">
    <property type="protein sequence ID" value="KIZ03219.1"/>
    <property type="molecule type" value="Genomic_DNA"/>
</dbReference>
<feature type="compositionally biased region" description="Gly residues" evidence="2">
    <location>
        <begin position="77"/>
        <end position="99"/>
    </location>
</feature>
<evidence type="ECO:0000256" key="1">
    <source>
        <dbReference type="ARBA" id="ARBA00004430"/>
    </source>
</evidence>
<dbReference type="GeneID" id="25737616"/>
<organism evidence="4 5">
    <name type="scientific">Monoraphidium neglectum</name>
    <dbReference type="NCBI Taxonomy" id="145388"/>
    <lineage>
        <taxon>Eukaryota</taxon>
        <taxon>Viridiplantae</taxon>
        <taxon>Chlorophyta</taxon>
        <taxon>core chlorophytes</taxon>
        <taxon>Chlorophyceae</taxon>
        <taxon>CS clade</taxon>
        <taxon>Sphaeropleales</taxon>
        <taxon>Selenastraceae</taxon>
        <taxon>Monoraphidium</taxon>
    </lineage>
</organism>
<feature type="region of interest" description="Disordered" evidence="2">
    <location>
        <begin position="112"/>
        <end position="150"/>
    </location>
</feature>
<name>A0A0D2L8R6_9CHLO</name>
<comment type="subcellular location">
    <subcellularLocation>
        <location evidence="1">Cytoplasm</location>
        <location evidence="1">Cytoskeleton</location>
        <location evidence="1">Cilium axoneme</location>
    </subcellularLocation>
</comment>